<sequence length="210" mass="22931">MSALEASFCRSRPWRLLARRMVPWAIQGLPLAGNVLEIGGGSGAMAGAIARAHPQVHLTTTDADPAMVKAAQRLLTRLPTAQARQADATRLPFNDQSFDIVLSFLMLHHVIEWERAVTEAARVLRPGGSFVGYDLLASRMASLVHVADRSAHRLIEPATFEPVLEQAGLGPLRIRVSFGGRVLRFIARKPDTVQDDPGNDKHAPAWKNHG</sequence>
<dbReference type="Gene3D" id="3.40.50.150">
    <property type="entry name" value="Vaccinia Virus protein VP39"/>
    <property type="match status" value="1"/>
</dbReference>
<dbReference type="Proteomes" id="UP001500642">
    <property type="component" value="Unassembled WGS sequence"/>
</dbReference>
<organism evidence="2 3">
    <name type="scientific">Brevibacterium pityocampae</name>
    <dbReference type="NCBI Taxonomy" id="506594"/>
    <lineage>
        <taxon>Bacteria</taxon>
        <taxon>Bacillati</taxon>
        <taxon>Actinomycetota</taxon>
        <taxon>Actinomycetes</taxon>
        <taxon>Micrococcales</taxon>
        <taxon>Brevibacteriaceae</taxon>
        <taxon>Brevibacterium</taxon>
    </lineage>
</organism>
<reference evidence="3" key="1">
    <citation type="journal article" date="2019" name="Int. J. Syst. Evol. Microbiol.">
        <title>The Global Catalogue of Microorganisms (GCM) 10K type strain sequencing project: providing services to taxonomists for standard genome sequencing and annotation.</title>
        <authorList>
            <consortium name="The Broad Institute Genomics Platform"/>
            <consortium name="The Broad Institute Genome Sequencing Center for Infectious Disease"/>
            <person name="Wu L."/>
            <person name="Ma J."/>
        </authorList>
    </citation>
    <scope>NUCLEOTIDE SEQUENCE [LARGE SCALE GENOMIC DNA]</scope>
    <source>
        <strain evidence="3">JCM 17808</strain>
    </source>
</reference>
<dbReference type="RefSeq" id="WP_247619144.1">
    <property type="nucleotide sequence ID" value="NZ_BAABGL010000016.1"/>
</dbReference>
<accession>A0ABP8JM82</accession>
<dbReference type="PANTHER" id="PTHR43591">
    <property type="entry name" value="METHYLTRANSFERASE"/>
    <property type="match status" value="1"/>
</dbReference>
<dbReference type="InterPro" id="IPR029063">
    <property type="entry name" value="SAM-dependent_MTases_sf"/>
</dbReference>
<evidence type="ECO:0000313" key="3">
    <source>
        <dbReference type="Proteomes" id="UP001500642"/>
    </source>
</evidence>
<evidence type="ECO:0000313" key="2">
    <source>
        <dbReference type="EMBL" id="GAA4392883.1"/>
    </source>
</evidence>
<dbReference type="CDD" id="cd02440">
    <property type="entry name" value="AdoMet_MTases"/>
    <property type="match status" value="1"/>
</dbReference>
<gene>
    <name evidence="2" type="ORF">GCM10023167_21430</name>
</gene>
<protein>
    <recommendedName>
        <fullName evidence="1">Methyltransferase type 11 domain-containing protein</fullName>
    </recommendedName>
</protein>
<dbReference type="PANTHER" id="PTHR43591:SF24">
    <property type="entry name" value="2-METHOXY-6-POLYPRENYL-1,4-BENZOQUINOL METHYLASE, MITOCHONDRIAL"/>
    <property type="match status" value="1"/>
</dbReference>
<keyword evidence="3" id="KW-1185">Reference proteome</keyword>
<proteinExistence type="predicted"/>
<dbReference type="Pfam" id="PF08241">
    <property type="entry name" value="Methyltransf_11"/>
    <property type="match status" value="1"/>
</dbReference>
<dbReference type="EMBL" id="BAABGL010000016">
    <property type="protein sequence ID" value="GAA4392883.1"/>
    <property type="molecule type" value="Genomic_DNA"/>
</dbReference>
<evidence type="ECO:0000259" key="1">
    <source>
        <dbReference type="Pfam" id="PF08241"/>
    </source>
</evidence>
<dbReference type="InterPro" id="IPR013216">
    <property type="entry name" value="Methyltransf_11"/>
</dbReference>
<feature type="domain" description="Methyltransferase type 11" evidence="1">
    <location>
        <begin position="36"/>
        <end position="131"/>
    </location>
</feature>
<comment type="caution">
    <text evidence="2">The sequence shown here is derived from an EMBL/GenBank/DDBJ whole genome shotgun (WGS) entry which is preliminary data.</text>
</comment>
<dbReference type="SUPFAM" id="SSF53335">
    <property type="entry name" value="S-adenosyl-L-methionine-dependent methyltransferases"/>
    <property type="match status" value="1"/>
</dbReference>
<name>A0ABP8JM82_9MICO</name>